<evidence type="ECO:0000313" key="1">
    <source>
        <dbReference type="EMBL" id="AOO05177.1"/>
    </source>
</evidence>
<reference evidence="4 5" key="1">
    <citation type="journal article" date="2016" name="Environ. Microbiol.">
        <title>Genomic diversification of marine cyanophages into stable ecotypes.</title>
        <authorList>
            <person name="Marston M.F."/>
            <person name="Martiny J.B."/>
        </authorList>
    </citation>
    <scope>NUCLEOTIDE SEQUENCE [LARGE SCALE GENOMIC DNA]</scope>
    <source>
        <strain evidence="1">RW_12_0113</strain>
        <strain evidence="2">W1_08_0709</strain>
        <strain evidence="3">W2_32_0910</strain>
    </source>
</reference>
<evidence type="ECO:0000313" key="5">
    <source>
        <dbReference type="Proteomes" id="UP000220231"/>
    </source>
</evidence>
<evidence type="ECO:0000313" key="2">
    <source>
        <dbReference type="EMBL" id="AOO08176.1"/>
    </source>
</evidence>
<evidence type="ECO:0000313" key="4">
    <source>
        <dbReference type="Proteomes" id="UP000220036"/>
    </source>
</evidence>
<dbReference type="EMBL" id="KX349283">
    <property type="protein sequence ID" value="AOO09892.1"/>
    <property type="molecule type" value="Genomic_DNA"/>
</dbReference>
<protein>
    <submittedName>
        <fullName evidence="1">Uncharacterized protein</fullName>
    </submittedName>
</protein>
<accession>A0A1D7RV58</accession>
<sequence>MFSLWIHLRAFFAVVVVGCMQPTNWAQCVRVDQWLLPEVVQGYKLWTGQEKIYEKEEQYLNSLDDSIE</sequence>
<proteinExistence type="predicted"/>
<evidence type="ECO:0000313" key="3">
    <source>
        <dbReference type="EMBL" id="AOO09892.1"/>
    </source>
</evidence>
<gene>
    <name evidence="1" type="ORF">RW120113_172</name>
    <name evidence="2" type="ORF">W1080709_173</name>
    <name evidence="3" type="ORF">W2320910_173</name>
</gene>
<dbReference type="Proteomes" id="UP000220036">
    <property type="component" value="Segment"/>
</dbReference>
<dbReference type="Proteomes" id="UP000220231">
    <property type="component" value="Segment"/>
</dbReference>
<organism evidence="1 4">
    <name type="scientific">Synechococcus phage S-RIM2</name>
    <dbReference type="NCBI Taxonomy" id="687800"/>
    <lineage>
        <taxon>Viruses</taxon>
        <taxon>Duplodnaviria</taxon>
        <taxon>Heunggongvirae</taxon>
        <taxon>Uroviricota</taxon>
        <taxon>Caudoviricetes</taxon>
        <taxon>Pantevenvirales</taxon>
        <taxon>Kyanoviridae</taxon>
        <taxon>Nerrivikvirus</taxon>
        <taxon>Nerrivikvirus srim2</taxon>
    </lineage>
</organism>
<dbReference type="EMBL" id="KX349275">
    <property type="protein sequence ID" value="AOO08176.1"/>
    <property type="molecule type" value="Genomic_DNA"/>
</dbReference>
<dbReference type="EMBL" id="KX349261">
    <property type="protein sequence ID" value="AOO05177.1"/>
    <property type="molecule type" value="Genomic_DNA"/>
</dbReference>
<name>A0A1D7RV58_9CAUD</name>
<dbReference type="Proteomes" id="UP000220556">
    <property type="component" value="Segment"/>
</dbReference>